<accession>A0AAD1ZX98</accession>
<sequence>MQRRLSGRWQGWGIGAGCCGGNGFLRRWSEDWEGRFERVQEKKVKKISEMNVELSKFVGNGSIASSIPTEGAPYIGISKEEGCEGGALTIPLVGGLDNQLTWVLESARQF</sequence>
<gene>
    <name evidence="1" type="ORF">FPE_LOCUS24614</name>
</gene>
<evidence type="ECO:0000313" key="1">
    <source>
        <dbReference type="EMBL" id="CAI9777184.1"/>
    </source>
</evidence>
<reference evidence="1" key="1">
    <citation type="submission" date="2023-05" db="EMBL/GenBank/DDBJ databases">
        <authorList>
            <person name="Huff M."/>
        </authorList>
    </citation>
    <scope>NUCLEOTIDE SEQUENCE</scope>
</reference>
<dbReference type="EMBL" id="OU503050">
    <property type="protein sequence ID" value="CAI9777184.1"/>
    <property type="molecule type" value="Genomic_DNA"/>
</dbReference>
<keyword evidence="2" id="KW-1185">Reference proteome</keyword>
<dbReference type="Proteomes" id="UP000834106">
    <property type="component" value="Chromosome 15"/>
</dbReference>
<name>A0AAD1ZX98_9LAMI</name>
<dbReference type="AlphaFoldDB" id="A0AAD1ZX98"/>
<protein>
    <submittedName>
        <fullName evidence="1">Uncharacterized protein</fullName>
    </submittedName>
</protein>
<proteinExistence type="predicted"/>
<organism evidence="1 2">
    <name type="scientific">Fraxinus pennsylvanica</name>
    <dbReference type="NCBI Taxonomy" id="56036"/>
    <lineage>
        <taxon>Eukaryota</taxon>
        <taxon>Viridiplantae</taxon>
        <taxon>Streptophyta</taxon>
        <taxon>Embryophyta</taxon>
        <taxon>Tracheophyta</taxon>
        <taxon>Spermatophyta</taxon>
        <taxon>Magnoliopsida</taxon>
        <taxon>eudicotyledons</taxon>
        <taxon>Gunneridae</taxon>
        <taxon>Pentapetalae</taxon>
        <taxon>asterids</taxon>
        <taxon>lamiids</taxon>
        <taxon>Lamiales</taxon>
        <taxon>Oleaceae</taxon>
        <taxon>Oleeae</taxon>
        <taxon>Fraxinus</taxon>
    </lineage>
</organism>
<evidence type="ECO:0000313" key="2">
    <source>
        <dbReference type="Proteomes" id="UP000834106"/>
    </source>
</evidence>